<feature type="region of interest" description="Disordered" evidence="1">
    <location>
        <begin position="615"/>
        <end position="650"/>
    </location>
</feature>
<dbReference type="AlphaFoldDB" id="A0A8H3IEV9"/>
<feature type="compositionally biased region" description="Polar residues" evidence="1">
    <location>
        <begin position="743"/>
        <end position="768"/>
    </location>
</feature>
<dbReference type="EMBL" id="CAJPDQ010000006">
    <property type="protein sequence ID" value="CAF9911124.1"/>
    <property type="molecule type" value="Genomic_DNA"/>
</dbReference>
<dbReference type="Proteomes" id="UP000664169">
    <property type="component" value="Unassembled WGS sequence"/>
</dbReference>
<proteinExistence type="predicted"/>
<feature type="compositionally biased region" description="Basic and acidic residues" evidence="1">
    <location>
        <begin position="636"/>
        <end position="650"/>
    </location>
</feature>
<feature type="region of interest" description="Disordered" evidence="1">
    <location>
        <begin position="1010"/>
        <end position="1064"/>
    </location>
</feature>
<feature type="region of interest" description="Disordered" evidence="1">
    <location>
        <begin position="743"/>
        <end position="774"/>
    </location>
</feature>
<dbReference type="GO" id="GO:0051087">
    <property type="term" value="F:protein-folding chaperone binding"/>
    <property type="evidence" value="ECO:0007669"/>
    <property type="project" value="TreeGrafter"/>
</dbReference>
<feature type="region of interest" description="Disordered" evidence="1">
    <location>
        <begin position="221"/>
        <end position="274"/>
    </location>
</feature>
<comment type="caution">
    <text evidence="3">The sequence shown here is derived from an EMBL/GenBank/DDBJ whole genome shotgun (WGS) entry which is preliminary data.</text>
</comment>
<reference evidence="3" key="1">
    <citation type="submission" date="2021-03" db="EMBL/GenBank/DDBJ databases">
        <authorList>
            <person name="Tagirdzhanova G."/>
        </authorList>
    </citation>
    <scope>NUCLEOTIDE SEQUENCE</scope>
</reference>
<feature type="compositionally biased region" description="Low complexity" evidence="1">
    <location>
        <begin position="1010"/>
        <end position="1022"/>
    </location>
</feature>
<name>A0A8H3IEV9_9LECA</name>
<accession>A0A8H3IEV9</accession>
<feature type="compositionally biased region" description="Polar residues" evidence="1">
    <location>
        <begin position="1023"/>
        <end position="1041"/>
    </location>
</feature>
<evidence type="ECO:0000259" key="2">
    <source>
        <dbReference type="Pfam" id="PF14636"/>
    </source>
</evidence>
<feature type="region of interest" description="Disordered" evidence="1">
    <location>
        <begin position="421"/>
        <end position="440"/>
    </location>
</feature>
<dbReference type="OrthoDB" id="5428015at2759"/>
<feature type="region of interest" description="Disordered" evidence="1">
    <location>
        <begin position="99"/>
        <end position="175"/>
    </location>
</feature>
<protein>
    <recommendedName>
        <fullName evidence="2">Folliculin-interacting protein N-terminal domain-containing protein</fullName>
    </recommendedName>
</protein>
<gene>
    <name evidence="3" type="ORF">GOMPHAMPRED_007311</name>
</gene>
<sequence length="1118" mass="123278">MLGRLLQTATAPFQGSAPRPNQTPLESIQEELHTRELLFPDPSALKAAQQFGAPVLSTRPLPTPKEAGSYDNKGGLDSITQDDIRIIIAQDTCGRWQSPQILFDSKKDDTKLSPKPDADPLKKQSLSARGKAMTSPPQTARRGHTPNTSIFSRPTPTSPSTPKSPDTRSLFGPSRLNRLPVFDSFADLESRDEKEETDALLNCMFGAAGFRLHAGTKLHVMPRKSPRSWNQGARPASSGGGPRKRTPLSRSTSLADGDDGIPAGQDKRNNSSKPSIMITRLFNVSLSDHGSACTHQRPAMSMDQKRIEEKEDNDAGLNGVKQKKVPMYAVSIIIQLPDEGGSKMRQPGQDGSFTPTASPRRDETYFSIPESRTTPVFDSILRNNAQYVLGHWTILNRNIEILEHAASHSLRHILQAVPDAPKLEAPPAKGPLKSKSSRQQTQQLVYVPPDCLQDDKSVKEEVEDAAKLVVVALRIRKVVVGQERWGAWREEARWVGRWAASKEQHAFFYHILTAFLGNHNVWLKSLHTSQYRRQMPSRRQIFHNEHVNIRYRTVVVANDKMAARRLIFLLSHFFPSSAGHAALQASSSLGQSLTDNPPSFSLGRERSLRKVINSRPRNSFNAQPGHSRSVSFSVVEQDRENLSSKERRGSETLSIRTAALAIPTRSPKFYKSSSSTLLAESDTPIAHFSALDDSPVSIQSLRPSSGGSIASSALSQNLKRVDTSATSSGGRWGSMVSAFWSNRRGSSTSDQATNTSVQNSPFKQTSFHEQPPKSPRLEEMVEEASLVQVSKNQSTSPMTQRRFSSAIEDSPPKKLLPRDTPEARISETLRMPLNINFNEDDGFLDISFSPGHSFQSSLASSFASFRLGGGSPYEQHSMMSSMASDASRHGNEWVIDAAGWLKTYHPNFTLQAVRPYDGLIEEIKQSMSAEATITPTPVEVDLRSGNWVDICVTLVADTTTFGIQKLRLCRRKKPGLQPDFSYEEKLFVEPVTDIDSILIEAVERVIAVSSGPSRSHSRASSPKTLNASQFLGGSHSASRPTSIRGRTMTSHPDGRPLAADAPHNETKRAVLGALEEVVRSVVEEVEMSGARTDKKNTRKEENSLRMGVKKWLSGIAEF</sequence>
<dbReference type="InterPro" id="IPR028084">
    <property type="entry name" value="FNIP_N_dom"/>
</dbReference>
<feature type="region of interest" description="Disordered" evidence="1">
    <location>
        <begin position="339"/>
        <end position="362"/>
    </location>
</feature>
<feature type="domain" description="Folliculin-interacting protein N-terminal" evidence="2">
    <location>
        <begin position="83"/>
        <end position="225"/>
    </location>
</feature>
<feature type="compositionally biased region" description="Polar residues" evidence="1">
    <location>
        <begin position="788"/>
        <end position="803"/>
    </location>
</feature>
<dbReference type="Pfam" id="PF14636">
    <property type="entry name" value="FNIP_N"/>
    <property type="match status" value="1"/>
</dbReference>
<feature type="compositionally biased region" description="Polar residues" evidence="1">
    <location>
        <begin position="615"/>
        <end position="634"/>
    </location>
</feature>
<feature type="region of interest" description="Disordered" evidence="1">
    <location>
        <begin position="55"/>
        <end position="74"/>
    </location>
</feature>
<evidence type="ECO:0000313" key="3">
    <source>
        <dbReference type="EMBL" id="CAF9911124.1"/>
    </source>
</evidence>
<dbReference type="PANTHER" id="PTHR21634">
    <property type="entry name" value="RE13835P"/>
    <property type="match status" value="1"/>
</dbReference>
<dbReference type="PANTHER" id="PTHR21634:SF9">
    <property type="entry name" value="RE13835P"/>
    <property type="match status" value="1"/>
</dbReference>
<evidence type="ECO:0000256" key="1">
    <source>
        <dbReference type="SAM" id="MobiDB-lite"/>
    </source>
</evidence>
<dbReference type="GO" id="GO:0005737">
    <property type="term" value="C:cytoplasm"/>
    <property type="evidence" value="ECO:0007669"/>
    <property type="project" value="TreeGrafter"/>
</dbReference>
<dbReference type="GO" id="GO:0042030">
    <property type="term" value="F:ATPase inhibitor activity"/>
    <property type="evidence" value="ECO:0007669"/>
    <property type="project" value="TreeGrafter"/>
</dbReference>
<organism evidence="3 4">
    <name type="scientific">Gomphillus americanus</name>
    <dbReference type="NCBI Taxonomy" id="1940652"/>
    <lineage>
        <taxon>Eukaryota</taxon>
        <taxon>Fungi</taxon>
        <taxon>Dikarya</taxon>
        <taxon>Ascomycota</taxon>
        <taxon>Pezizomycotina</taxon>
        <taxon>Lecanoromycetes</taxon>
        <taxon>OSLEUM clade</taxon>
        <taxon>Ostropomycetidae</taxon>
        <taxon>Ostropales</taxon>
        <taxon>Graphidaceae</taxon>
        <taxon>Gomphilloideae</taxon>
        <taxon>Gomphillus</taxon>
    </lineage>
</organism>
<evidence type="ECO:0000313" key="4">
    <source>
        <dbReference type="Proteomes" id="UP000664169"/>
    </source>
</evidence>
<feature type="compositionally biased region" description="Low complexity" evidence="1">
    <location>
        <begin position="148"/>
        <end position="164"/>
    </location>
</feature>
<feature type="compositionally biased region" description="Basic and acidic residues" evidence="1">
    <location>
        <begin position="104"/>
        <end position="122"/>
    </location>
</feature>
<feature type="region of interest" description="Disordered" evidence="1">
    <location>
        <begin position="788"/>
        <end position="818"/>
    </location>
</feature>
<keyword evidence="4" id="KW-1185">Reference proteome</keyword>